<evidence type="ECO:0000313" key="1">
    <source>
        <dbReference type="EMBL" id="CAI9086632.1"/>
    </source>
</evidence>
<keyword evidence="2" id="KW-1185">Reference proteome</keyword>
<accession>A0ABN8XIV1</accession>
<protein>
    <submittedName>
        <fullName evidence="1">Uncharacterized protein</fullName>
    </submittedName>
</protein>
<organism evidence="1 2">
    <name type="scientific">Candidatus Methylacidiphilum fumarolicum</name>
    <dbReference type="NCBI Taxonomy" id="591154"/>
    <lineage>
        <taxon>Bacteria</taxon>
        <taxon>Pseudomonadati</taxon>
        <taxon>Verrucomicrobiota</taxon>
        <taxon>Methylacidiphilae</taxon>
        <taxon>Methylacidiphilales</taxon>
        <taxon>Methylacidiphilaceae</taxon>
        <taxon>Methylacidiphilum (ex Ratnadevi et al. 2023)</taxon>
    </lineage>
</organism>
<dbReference type="EMBL" id="OX458932">
    <property type="protein sequence ID" value="CAI9086632.1"/>
    <property type="molecule type" value="Genomic_DNA"/>
</dbReference>
<sequence>MLGQGIQGELGEKGHSAQELHQELLAHFLGAEVTKIKTYSYYSYKALCRTERFSINF</sequence>
<evidence type="ECO:0000313" key="2">
    <source>
        <dbReference type="Proteomes" id="UP001161497"/>
    </source>
</evidence>
<reference evidence="1" key="1">
    <citation type="submission" date="2023-03" db="EMBL/GenBank/DDBJ databases">
        <authorList>
            <person name="Cremers G."/>
            <person name="Picone N."/>
        </authorList>
    </citation>
    <scope>NUCLEOTIDE SEQUENCE</scope>
    <source>
        <strain evidence="1">Sample_alias</strain>
    </source>
</reference>
<name>A0ABN8XIV1_9BACT</name>
<gene>
    <name evidence="1" type="ORF">MFUM_2324</name>
</gene>
<dbReference type="Proteomes" id="UP001161497">
    <property type="component" value="Chromosome"/>
</dbReference>
<proteinExistence type="predicted"/>